<keyword evidence="2" id="KW-1185">Reference proteome</keyword>
<evidence type="ECO:0008006" key="3">
    <source>
        <dbReference type="Google" id="ProtNLM"/>
    </source>
</evidence>
<protein>
    <recommendedName>
        <fullName evidence="3">HNH nuclease domain-containing protein</fullName>
    </recommendedName>
</protein>
<evidence type="ECO:0000313" key="2">
    <source>
        <dbReference type="Proteomes" id="UP000766486"/>
    </source>
</evidence>
<comment type="caution">
    <text evidence="1">The sequence shown here is derived from an EMBL/GenBank/DDBJ whole genome shotgun (WGS) entry which is preliminary data.</text>
</comment>
<dbReference type="EMBL" id="CABFNS010000847">
    <property type="protein sequence ID" value="VUC32224.1"/>
    <property type="molecule type" value="Genomic_DNA"/>
</dbReference>
<name>A0ABY6UPR5_BIOOC</name>
<proteinExistence type="predicted"/>
<organism evidence="1 2">
    <name type="scientific">Bionectria ochroleuca</name>
    <name type="common">Gliocladium roseum</name>
    <dbReference type="NCBI Taxonomy" id="29856"/>
    <lineage>
        <taxon>Eukaryota</taxon>
        <taxon>Fungi</taxon>
        <taxon>Dikarya</taxon>
        <taxon>Ascomycota</taxon>
        <taxon>Pezizomycotina</taxon>
        <taxon>Sordariomycetes</taxon>
        <taxon>Hypocreomycetidae</taxon>
        <taxon>Hypocreales</taxon>
        <taxon>Bionectriaceae</taxon>
        <taxon>Clonostachys</taxon>
    </lineage>
</organism>
<gene>
    <name evidence="1" type="ORF">CLO192961_LOCUS322837</name>
</gene>
<reference evidence="1 2" key="1">
    <citation type="submission" date="2019-06" db="EMBL/GenBank/DDBJ databases">
        <authorList>
            <person name="Broberg M."/>
        </authorList>
    </citation>
    <scope>NUCLEOTIDE SEQUENCE [LARGE SCALE GENOMIC DNA]</scope>
</reference>
<accession>A0ABY6UPR5</accession>
<sequence>MESSVVLQPTTSATGKVRILLQTIAHLVPGSDREEKLTFIDNLICRHFWKRDFDRDQERRFFYHDCFGLDNVECFFLVDHHGYDHTVEEEMVPVLWYKWTGESPRKLKKWPFTWEGRKFHRHKRPEGECELVGHRRLLMSELALGIPIFEKDIKFLKENPEHAQWLRRNLKPQLWAKIEPYCDLPGESLQ</sequence>
<dbReference type="Proteomes" id="UP000766486">
    <property type="component" value="Unassembled WGS sequence"/>
</dbReference>
<evidence type="ECO:0000313" key="1">
    <source>
        <dbReference type="EMBL" id="VUC32224.1"/>
    </source>
</evidence>